<dbReference type="GO" id="GO:0003677">
    <property type="term" value="F:DNA binding"/>
    <property type="evidence" value="ECO:0007669"/>
    <property type="project" value="InterPro"/>
</dbReference>
<gene>
    <name evidence="2" type="ORF">FHR34_003087</name>
</gene>
<evidence type="ECO:0000313" key="2">
    <source>
        <dbReference type="EMBL" id="MBB4924094.1"/>
    </source>
</evidence>
<dbReference type="SMART" id="SM00530">
    <property type="entry name" value="HTH_XRE"/>
    <property type="match status" value="1"/>
</dbReference>
<sequence length="147" mass="16609">MIREEKGLTQAQLADLMTTHQTMISHLELGKSQPDEQWARRLDEALGAGGRLLTAFKLVEPYLSQPHPNWDAYEEYRKVEAKVVRSYDLSTGRLSGLLQIEPYMRALFTAHNPWESEEQIAERGARAACPAESAVDAGWSQLGECHR</sequence>
<dbReference type="InterPro" id="IPR001387">
    <property type="entry name" value="Cro/C1-type_HTH"/>
</dbReference>
<feature type="domain" description="HTH cro/C1-type" evidence="1">
    <location>
        <begin position="2"/>
        <end position="52"/>
    </location>
</feature>
<organism evidence="2 3">
    <name type="scientific">Kitasatospora kifunensis</name>
    <name type="common">Streptomyces kifunensis</name>
    <dbReference type="NCBI Taxonomy" id="58351"/>
    <lineage>
        <taxon>Bacteria</taxon>
        <taxon>Bacillati</taxon>
        <taxon>Actinomycetota</taxon>
        <taxon>Actinomycetes</taxon>
        <taxon>Kitasatosporales</taxon>
        <taxon>Streptomycetaceae</taxon>
        <taxon>Kitasatospora</taxon>
    </lineage>
</organism>
<evidence type="ECO:0000313" key="3">
    <source>
        <dbReference type="Proteomes" id="UP000540506"/>
    </source>
</evidence>
<dbReference type="PROSITE" id="PS50943">
    <property type="entry name" value="HTH_CROC1"/>
    <property type="match status" value="1"/>
</dbReference>
<proteinExistence type="predicted"/>
<protein>
    <submittedName>
        <fullName evidence="2">Transcriptional regulator with XRE-family HTH domain</fullName>
    </submittedName>
</protein>
<reference evidence="2 3" key="1">
    <citation type="submission" date="2020-08" db="EMBL/GenBank/DDBJ databases">
        <title>Sequencing the genomes of 1000 actinobacteria strains.</title>
        <authorList>
            <person name="Klenk H.-P."/>
        </authorList>
    </citation>
    <scope>NUCLEOTIDE SEQUENCE [LARGE SCALE GENOMIC DNA]</scope>
    <source>
        <strain evidence="2 3">DSM 41654</strain>
    </source>
</reference>
<dbReference type="AlphaFoldDB" id="A0A7W7R2P8"/>
<comment type="caution">
    <text evidence="2">The sequence shown here is derived from an EMBL/GenBank/DDBJ whole genome shotgun (WGS) entry which is preliminary data.</text>
</comment>
<evidence type="ECO:0000259" key="1">
    <source>
        <dbReference type="PROSITE" id="PS50943"/>
    </source>
</evidence>
<dbReference type="EMBL" id="JACHJV010000001">
    <property type="protein sequence ID" value="MBB4924094.1"/>
    <property type="molecule type" value="Genomic_DNA"/>
</dbReference>
<dbReference type="CDD" id="cd00093">
    <property type="entry name" value="HTH_XRE"/>
    <property type="match status" value="1"/>
</dbReference>
<dbReference type="InterPro" id="IPR010982">
    <property type="entry name" value="Lambda_DNA-bd_dom_sf"/>
</dbReference>
<accession>A0A7W7R2P8</accession>
<dbReference type="Pfam" id="PF19054">
    <property type="entry name" value="DUF5753"/>
    <property type="match status" value="1"/>
</dbReference>
<dbReference type="Proteomes" id="UP000540506">
    <property type="component" value="Unassembled WGS sequence"/>
</dbReference>
<dbReference type="Pfam" id="PF13560">
    <property type="entry name" value="HTH_31"/>
    <property type="match status" value="1"/>
</dbReference>
<keyword evidence="3" id="KW-1185">Reference proteome</keyword>
<name>A0A7W7R2P8_KITKI</name>
<dbReference type="Gene3D" id="1.10.260.40">
    <property type="entry name" value="lambda repressor-like DNA-binding domains"/>
    <property type="match status" value="1"/>
</dbReference>
<dbReference type="SUPFAM" id="SSF47413">
    <property type="entry name" value="lambda repressor-like DNA-binding domains"/>
    <property type="match status" value="1"/>
</dbReference>
<dbReference type="InterPro" id="IPR043917">
    <property type="entry name" value="DUF5753"/>
</dbReference>